<dbReference type="PANTHER" id="PTHR12834:SF12">
    <property type="entry name" value="SIGNAL RECOGNITION PARTICLE 9 KDA PROTEIN"/>
    <property type="match status" value="1"/>
</dbReference>
<evidence type="ECO:0000259" key="2">
    <source>
        <dbReference type="Pfam" id="PF05486"/>
    </source>
</evidence>
<name>A0A9P4P6N5_9PLEO</name>
<dbReference type="InterPro" id="IPR039914">
    <property type="entry name" value="SRP9-like"/>
</dbReference>
<sequence length="167" mass="17913">MPYLETSAEWYEQSSLLLKARPTTTHITSKYTVLKPNARKIKKNTKYLEKRAARPADSSRPTSEAPAVDSALEPKATFVLKTYDPASGTCLQYQTTKAAEVGRLIGSLGRLGRHQAALPEGMEDLGAPAEAAAVSTPKVKVEEDVKMGGVPAESKAGGGKKKKKGKK</sequence>
<dbReference type="Pfam" id="PF05486">
    <property type="entry name" value="SRP9-21"/>
    <property type="match status" value="1"/>
</dbReference>
<feature type="region of interest" description="Disordered" evidence="1">
    <location>
        <begin position="145"/>
        <end position="167"/>
    </location>
</feature>
<dbReference type="AlphaFoldDB" id="A0A9P4P6N5"/>
<dbReference type="PANTHER" id="PTHR12834">
    <property type="entry name" value="SIGNAL RECOGNITION PARTICLE 9 KDA PROTEIN"/>
    <property type="match status" value="1"/>
</dbReference>
<dbReference type="GO" id="GO:0005786">
    <property type="term" value="C:signal recognition particle, endoplasmic reticulum targeting"/>
    <property type="evidence" value="ECO:0007669"/>
    <property type="project" value="TreeGrafter"/>
</dbReference>
<accession>A0A9P4P6N5</accession>
<protein>
    <recommendedName>
        <fullName evidence="2">SRP9 domain-containing protein</fullName>
    </recommendedName>
</protein>
<evidence type="ECO:0000313" key="4">
    <source>
        <dbReference type="Proteomes" id="UP000799764"/>
    </source>
</evidence>
<dbReference type="InterPro" id="IPR039432">
    <property type="entry name" value="SRP9_dom"/>
</dbReference>
<dbReference type="GO" id="GO:0006614">
    <property type="term" value="P:SRP-dependent cotranslational protein targeting to membrane"/>
    <property type="evidence" value="ECO:0007669"/>
    <property type="project" value="InterPro"/>
</dbReference>
<comment type="caution">
    <text evidence="3">The sequence shown here is derived from an EMBL/GenBank/DDBJ whole genome shotgun (WGS) entry which is preliminary data.</text>
</comment>
<feature type="compositionally biased region" description="Basic residues" evidence="1">
    <location>
        <begin position="158"/>
        <end position="167"/>
    </location>
</feature>
<dbReference type="EMBL" id="MU001512">
    <property type="protein sequence ID" value="KAF2438317.1"/>
    <property type="molecule type" value="Genomic_DNA"/>
</dbReference>
<organism evidence="3 4">
    <name type="scientific">Karstenula rhodostoma CBS 690.94</name>
    <dbReference type="NCBI Taxonomy" id="1392251"/>
    <lineage>
        <taxon>Eukaryota</taxon>
        <taxon>Fungi</taxon>
        <taxon>Dikarya</taxon>
        <taxon>Ascomycota</taxon>
        <taxon>Pezizomycotina</taxon>
        <taxon>Dothideomycetes</taxon>
        <taxon>Pleosporomycetidae</taxon>
        <taxon>Pleosporales</taxon>
        <taxon>Massarineae</taxon>
        <taxon>Didymosphaeriaceae</taxon>
        <taxon>Karstenula</taxon>
    </lineage>
</organism>
<evidence type="ECO:0000313" key="3">
    <source>
        <dbReference type="EMBL" id="KAF2438317.1"/>
    </source>
</evidence>
<proteinExistence type="predicted"/>
<keyword evidence="4" id="KW-1185">Reference proteome</keyword>
<feature type="region of interest" description="Disordered" evidence="1">
    <location>
        <begin position="44"/>
        <end position="71"/>
    </location>
</feature>
<evidence type="ECO:0000256" key="1">
    <source>
        <dbReference type="SAM" id="MobiDB-lite"/>
    </source>
</evidence>
<gene>
    <name evidence="3" type="ORF">P171DRAFT_371976</name>
</gene>
<dbReference type="Proteomes" id="UP000799764">
    <property type="component" value="Unassembled WGS sequence"/>
</dbReference>
<dbReference type="OrthoDB" id="5419752at2759"/>
<feature type="domain" description="SRP9" evidence="2">
    <location>
        <begin position="5"/>
        <end position="114"/>
    </location>
</feature>
<reference evidence="3" key="1">
    <citation type="journal article" date="2020" name="Stud. Mycol.">
        <title>101 Dothideomycetes genomes: a test case for predicting lifestyles and emergence of pathogens.</title>
        <authorList>
            <person name="Haridas S."/>
            <person name="Albert R."/>
            <person name="Binder M."/>
            <person name="Bloem J."/>
            <person name="Labutti K."/>
            <person name="Salamov A."/>
            <person name="Andreopoulos B."/>
            <person name="Baker S."/>
            <person name="Barry K."/>
            <person name="Bills G."/>
            <person name="Bluhm B."/>
            <person name="Cannon C."/>
            <person name="Castanera R."/>
            <person name="Culley D."/>
            <person name="Daum C."/>
            <person name="Ezra D."/>
            <person name="Gonzalez J."/>
            <person name="Henrissat B."/>
            <person name="Kuo A."/>
            <person name="Liang C."/>
            <person name="Lipzen A."/>
            <person name="Lutzoni F."/>
            <person name="Magnuson J."/>
            <person name="Mondo S."/>
            <person name="Nolan M."/>
            <person name="Ohm R."/>
            <person name="Pangilinan J."/>
            <person name="Park H.-J."/>
            <person name="Ramirez L."/>
            <person name="Alfaro M."/>
            <person name="Sun H."/>
            <person name="Tritt A."/>
            <person name="Yoshinaga Y."/>
            <person name="Zwiers L.-H."/>
            <person name="Turgeon B."/>
            <person name="Goodwin S."/>
            <person name="Spatafora J."/>
            <person name="Crous P."/>
            <person name="Grigoriev I."/>
        </authorList>
    </citation>
    <scope>NUCLEOTIDE SEQUENCE</scope>
    <source>
        <strain evidence="3">CBS 690.94</strain>
    </source>
</reference>